<dbReference type="SMART" id="SM00357">
    <property type="entry name" value="CSP"/>
    <property type="match status" value="1"/>
</dbReference>
<dbReference type="InterPro" id="IPR002059">
    <property type="entry name" value="CSP_DNA-bd"/>
</dbReference>
<protein>
    <submittedName>
        <fullName evidence="2">HPF/RaiA family ribosome-associated protein</fullName>
    </submittedName>
</protein>
<dbReference type="EMBL" id="CP089983">
    <property type="protein sequence ID" value="WXB03869.1"/>
    <property type="molecule type" value="Genomic_DNA"/>
</dbReference>
<dbReference type="InterPro" id="IPR003489">
    <property type="entry name" value="RHF/RaiA"/>
</dbReference>
<sequence>MILPCQITFRDFSPSPALAELIQKKADKLDHLFDHIVGCRVVVEAPHRHHHNGRHYHIRIDITVPNGELVIGRDPPEKAAHQDAHAAIEDAFDDAERVLHEHARKVRREVKRHDGVSRARVKKLFTEQGYGFLETRDGREIYFHRNSVLHNRFGKLHIGDEVKYAEEDGDKGPQASTVDPR</sequence>
<evidence type="ECO:0000259" key="1">
    <source>
        <dbReference type="PROSITE" id="PS51857"/>
    </source>
</evidence>
<gene>
    <name evidence="2" type="ORF">LVJ94_44055</name>
</gene>
<dbReference type="InterPro" id="IPR012340">
    <property type="entry name" value="NA-bd_OB-fold"/>
</dbReference>
<evidence type="ECO:0000313" key="2">
    <source>
        <dbReference type="EMBL" id="WXB03869.1"/>
    </source>
</evidence>
<organism evidence="2 3">
    <name type="scientific">Pendulispora rubella</name>
    <dbReference type="NCBI Taxonomy" id="2741070"/>
    <lineage>
        <taxon>Bacteria</taxon>
        <taxon>Pseudomonadati</taxon>
        <taxon>Myxococcota</taxon>
        <taxon>Myxococcia</taxon>
        <taxon>Myxococcales</taxon>
        <taxon>Sorangiineae</taxon>
        <taxon>Pendulisporaceae</taxon>
        <taxon>Pendulispora</taxon>
    </lineage>
</organism>
<name>A0ABZ2L2T9_9BACT</name>
<proteinExistence type="predicted"/>
<dbReference type="InterPro" id="IPR011129">
    <property type="entry name" value="CSD"/>
</dbReference>
<accession>A0ABZ2L2T9</accession>
<dbReference type="Gene3D" id="3.30.160.100">
    <property type="entry name" value="Ribosome hibernation promotion factor-like"/>
    <property type="match status" value="1"/>
</dbReference>
<keyword evidence="3" id="KW-1185">Reference proteome</keyword>
<dbReference type="PROSITE" id="PS51857">
    <property type="entry name" value="CSD_2"/>
    <property type="match status" value="1"/>
</dbReference>
<evidence type="ECO:0000313" key="3">
    <source>
        <dbReference type="Proteomes" id="UP001374803"/>
    </source>
</evidence>
<reference evidence="2" key="1">
    <citation type="submission" date="2021-12" db="EMBL/GenBank/DDBJ databases">
        <title>Discovery of the Pendulisporaceae a myxobacterial family with distinct sporulation behavior and unique specialized metabolism.</title>
        <authorList>
            <person name="Garcia R."/>
            <person name="Popoff A."/>
            <person name="Bader C.D."/>
            <person name="Loehr J."/>
            <person name="Walesch S."/>
            <person name="Walt C."/>
            <person name="Boldt J."/>
            <person name="Bunk B."/>
            <person name="Haeckl F.J.F.P.J."/>
            <person name="Gunesch A.P."/>
            <person name="Birkelbach J."/>
            <person name="Nuebel U."/>
            <person name="Pietschmann T."/>
            <person name="Bach T."/>
            <person name="Mueller R."/>
        </authorList>
    </citation>
    <scope>NUCLEOTIDE SEQUENCE</scope>
    <source>
        <strain evidence="2">MSr11367</strain>
    </source>
</reference>
<dbReference type="SUPFAM" id="SSF50249">
    <property type="entry name" value="Nucleic acid-binding proteins"/>
    <property type="match status" value="1"/>
</dbReference>
<dbReference type="SUPFAM" id="SSF69754">
    <property type="entry name" value="Ribosome binding protein Y (YfiA homologue)"/>
    <property type="match status" value="1"/>
</dbReference>
<dbReference type="Gene3D" id="2.40.50.140">
    <property type="entry name" value="Nucleic acid-binding proteins"/>
    <property type="match status" value="1"/>
</dbReference>
<dbReference type="Proteomes" id="UP001374803">
    <property type="component" value="Chromosome"/>
</dbReference>
<feature type="domain" description="CSD" evidence="1">
    <location>
        <begin position="116"/>
        <end position="180"/>
    </location>
</feature>
<dbReference type="Pfam" id="PF00313">
    <property type="entry name" value="CSD"/>
    <property type="match status" value="1"/>
</dbReference>
<dbReference type="InterPro" id="IPR036567">
    <property type="entry name" value="RHF-like"/>
</dbReference>
<dbReference type="Pfam" id="PF02482">
    <property type="entry name" value="Ribosomal_S30AE"/>
    <property type="match status" value="1"/>
</dbReference>